<dbReference type="Gene3D" id="2.60.40.10">
    <property type="entry name" value="Immunoglobulins"/>
    <property type="match status" value="1"/>
</dbReference>
<keyword evidence="3" id="KW-1185">Reference proteome</keyword>
<dbReference type="Pfam" id="PF11551">
    <property type="entry name" value="Omp28"/>
    <property type="match status" value="1"/>
</dbReference>
<dbReference type="AlphaFoldDB" id="A0A926IPX1"/>
<dbReference type="Proteomes" id="UP000651085">
    <property type="component" value="Unassembled WGS sequence"/>
</dbReference>
<evidence type="ECO:0000313" key="3">
    <source>
        <dbReference type="Proteomes" id="UP000651085"/>
    </source>
</evidence>
<dbReference type="InterPro" id="IPR026444">
    <property type="entry name" value="Secre_tail"/>
</dbReference>
<comment type="caution">
    <text evidence="2">The sequence shown here is derived from an EMBL/GenBank/DDBJ whole genome shotgun (WGS) entry which is preliminary data.</text>
</comment>
<dbReference type="InterPro" id="IPR021615">
    <property type="entry name" value="Omp28"/>
</dbReference>
<reference evidence="2" key="1">
    <citation type="submission" date="2020-08" db="EMBL/GenBank/DDBJ databases">
        <title>Genome public.</title>
        <authorList>
            <person name="Liu C."/>
            <person name="Sun Q."/>
        </authorList>
    </citation>
    <scope>NUCLEOTIDE SEQUENCE</scope>
    <source>
        <strain evidence="2">N12</strain>
    </source>
</reference>
<accession>A0A926IPX1</accession>
<keyword evidence="1" id="KW-0732">Signal</keyword>
<gene>
    <name evidence="2" type="ORF">H8744_08070</name>
</gene>
<evidence type="ECO:0000313" key="2">
    <source>
        <dbReference type="EMBL" id="MBC8593206.1"/>
    </source>
</evidence>
<protein>
    <submittedName>
        <fullName evidence="2">Omp28-related outer membrane protein</fullName>
    </submittedName>
</protein>
<proteinExistence type="predicted"/>
<name>A0A926IPX1_9BACT</name>
<dbReference type="NCBIfam" id="TIGR04183">
    <property type="entry name" value="Por_Secre_tail"/>
    <property type="match status" value="1"/>
</dbReference>
<dbReference type="InterPro" id="IPR013783">
    <property type="entry name" value="Ig-like_fold"/>
</dbReference>
<dbReference type="RefSeq" id="WP_262434353.1">
    <property type="nucleotide sequence ID" value="NZ_JACRTF010000001.1"/>
</dbReference>
<feature type="chain" id="PRO_5037575013" evidence="1">
    <location>
        <begin position="23"/>
        <end position="616"/>
    </location>
</feature>
<sequence length="616" mass="66995">MKKFYSLLVVGCLMLLQGVAFAQNGSRLMKSPVQMDVKQVQSRSAESSVELGYCDDGIVGGLGIGRTYSLSGAIYITPEQAKLYENDQIESISIGLSSNVTKCSVFIVKELGGTKLAEQNVGNASFGWKDVKLNNPYTITGEGFYVGYTCTGDGQIGLSNTQSENSVFVELDGKWDDNADQFPALCIRANVAGDNMPNDFNLINVEDCISKVGESFILSGVVKSMTTIPVTNYEIKYAIGDGAYASQTIEKALSANMLDSFRIEVPAITEIGEYTLHVAVSKINGNPDDYEGNSTKECIVRCKEYVFPYKIVVEEGTGTWCGWCPRGIVGMREMKKKYPDSFIGIAVHADDPMKTSSYTALLSNLKGYPGCIVNRNKDLVFDPAFANLEKAYLDEIKKGADVGITVAAQFASEDQKVVEISTQTVFGYSMENAAFRIAFVVLENGVTGYKQTNNYAGGRNGEMGGFESLSGSAKIDFDDVARGIYKSYNGTLSSVPTTVVKGETYAYSYELTLPTTIQNKNNLEIVALLINSTTKEIVNADKVELKVEATGIDQVQEHSSINVYAEAGEIRVSGDYDTLQVYTTEGVEILNSQLNSGVYLVRIVAGNHIYVKKIAL</sequence>
<feature type="signal peptide" evidence="1">
    <location>
        <begin position="1"/>
        <end position="22"/>
    </location>
</feature>
<organism evidence="2 3">
    <name type="scientific">Jilunia laotingensis</name>
    <dbReference type="NCBI Taxonomy" id="2763675"/>
    <lineage>
        <taxon>Bacteria</taxon>
        <taxon>Pseudomonadati</taxon>
        <taxon>Bacteroidota</taxon>
        <taxon>Bacteroidia</taxon>
        <taxon>Bacteroidales</taxon>
        <taxon>Bacteroidaceae</taxon>
        <taxon>Jilunia</taxon>
    </lineage>
</organism>
<dbReference type="EMBL" id="JACRTF010000001">
    <property type="protein sequence ID" value="MBC8593206.1"/>
    <property type="molecule type" value="Genomic_DNA"/>
</dbReference>
<evidence type="ECO:0000256" key="1">
    <source>
        <dbReference type="SAM" id="SignalP"/>
    </source>
</evidence>